<name>A0A814ZYJ6_ADIRI</name>
<keyword evidence="7" id="KW-0813">Transport</keyword>
<evidence type="ECO:0000256" key="19">
    <source>
        <dbReference type="PROSITE-ProRule" id="PRU00221"/>
    </source>
</evidence>
<dbReference type="PANTHER" id="PTHR11024:SF2">
    <property type="entry name" value="PROTEIN SEC13 HOMOLOG"/>
    <property type="match status" value="1"/>
</dbReference>
<evidence type="ECO:0000256" key="12">
    <source>
        <dbReference type="ARBA" id="ARBA00022927"/>
    </source>
</evidence>
<evidence type="ECO:0000256" key="20">
    <source>
        <dbReference type="SAM" id="MobiDB-lite"/>
    </source>
</evidence>
<dbReference type="GO" id="GO:0055085">
    <property type="term" value="P:transmembrane transport"/>
    <property type="evidence" value="ECO:0007669"/>
    <property type="project" value="InterPro"/>
</dbReference>
<gene>
    <name evidence="22" type="ORF">XAT740_LOCUS26213</name>
</gene>
<feature type="transmembrane region" description="Helical" evidence="21">
    <location>
        <begin position="230"/>
        <end position="248"/>
    </location>
</feature>
<evidence type="ECO:0000256" key="15">
    <source>
        <dbReference type="ARBA" id="ARBA00023132"/>
    </source>
</evidence>
<dbReference type="GO" id="GO:0051028">
    <property type="term" value="P:mRNA transport"/>
    <property type="evidence" value="ECO:0007669"/>
    <property type="project" value="UniProtKB-KW"/>
</dbReference>
<comment type="caution">
    <text evidence="22">The sequence shown here is derived from an EMBL/GenBank/DDBJ whole genome shotgun (WGS) entry which is preliminary data.</text>
</comment>
<keyword evidence="18" id="KW-0539">Nucleus</keyword>
<reference evidence="22" key="1">
    <citation type="submission" date="2021-02" db="EMBL/GenBank/DDBJ databases">
        <authorList>
            <person name="Nowell W R."/>
        </authorList>
    </citation>
    <scope>NUCLEOTIDE SEQUENCE</scope>
</reference>
<evidence type="ECO:0000256" key="8">
    <source>
        <dbReference type="ARBA" id="ARBA00022574"/>
    </source>
</evidence>
<dbReference type="Pfam" id="PF08449">
    <property type="entry name" value="UAA"/>
    <property type="match status" value="1"/>
</dbReference>
<feature type="transmembrane region" description="Helical" evidence="21">
    <location>
        <begin position="35"/>
        <end position="55"/>
    </location>
</feature>
<organism evidence="22 23">
    <name type="scientific">Adineta ricciae</name>
    <name type="common">Rotifer</name>
    <dbReference type="NCBI Taxonomy" id="249248"/>
    <lineage>
        <taxon>Eukaryota</taxon>
        <taxon>Metazoa</taxon>
        <taxon>Spiralia</taxon>
        <taxon>Gnathifera</taxon>
        <taxon>Rotifera</taxon>
        <taxon>Eurotatoria</taxon>
        <taxon>Bdelloidea</taxon>
        <taxon>Adinetida</taxon>
        <taxon>Adinetidae</taxon>
        <taxon>Adineta</taxon>
    </lineage>
</organism>
<feature type="region of interest" description="Disordered" evidence="20">
    <location>
        <begin position="598"/>
        <end position="629"/>
    </location>
</feature>
<evidence type="ECO:0000256" key="16">
    <source>
        <dbReference type="ARBA" id="ARBA00023136"/>
    </source>
</evidence>
<dbReference type="GO" id="GO:0005764">
    <property type="term" value="C:lysosome"/>
    <property type="evidence" value="ECO:0007669"/>
    <property type="project" value="UniProtKB-SubCell"/>
</dbReference>
<evidence type="ECO:0000256" key="13">
    <source>
        <dbReference type="ARBA" id="ARBA00022989"/>
    </source>
</evidence>
<comment type="similarity">
    <text evidence="5">Belongs to the nucleotide-sugar transporter family. SLC35B subfamily.</text>
</comment>
<evidence type="ECO:0000256" key="3">
    <source>
        <dbReference type="ARBA" id="ARBA00004567"/>
    </source>
</evidence>
<comment type="subcellular location">
    <subcellularLocation>
        <location evidence="2">Lysosome</location>
    </subcellularLocation>
    <subcellularLocation>
        <location evidence="1">Membrane</location>
        <topology evidence="1">Multi-pass membrane protein</topology>
    </subcellularLocation>
    <subcellularLocation>
        <location evidence="3">Nucleus</location>
        <location evidence="3">Nuclear pore complex</location>
    </subcellularLocation>
</comment>
<dbReference type="PROSITE" id="PS50294">
    <property type="entry name" value="WD_REPEATS_REGION"/>
    <property type="match status" value="1"/>
</dbReference>
<dbReference type="InterPro" id="IPR037185">
    <property type="entry name" value="EmrE-like"/>
</dbReference>
<feature type="transmembrane region" description="Helical" evidence="21">
    <location>
        <begin position="67"/>
        <end position="85"/>
    </location>
</feature>
<dbReference type="GO" id="GO:0090114">
    <property type="term" value="P:COPII-coated vesicle budding"/>
    <property type="evidence" value="ECO:0007669"/>
    <property type="project" value="TreeGrafter"/>
</dbReference>
<feature type="transmembrane region" description="Helical" evidence="21">
    <location>
        <begin position="255"/>
        <end position="274"/>
    </location>
</feature>
<evidence type="ECO:0000256" key="18">
    <source>
        <dbReference type="ARBA" id="ARBA00023242"/>
    </source>
</evidence>
<evidence type="ECO:0000256" key="9">
    <source>
        <dbReference type="ARBA" id="ARBA00022692"/>
    </source>
</evidence>
<feature type="transmembrane region" description="Helical" evidence="21">
    <location>
        <begin position="161"/>
        <end position="184"/>
    </location>
</feature>
<accession>A0A814ZYJ6</accession>
<evidence type="ECO:0000256" key="6">
    <source>
        <dbReference type="ARBA" id="ARBA00019195"/>
    </source>
</evidence>
<evidence type="ECO:0000256" key="5">
    <source>
        <dbReference type="ARBA" id="ARBA00010694"/>
    </source>
</evidence>
<keyword evidence="13 21" id="KW-1133">Transmembrane helix</keyword>
<dbReference type="InterPro" id="IPR013657">
    <property type="entry name" value="SCL35B1-4/HUT1"/>
</dbReference>
<dbReference type="InterPro" id="IPR037363">
    <property type="entry name" value="Sec13/Seh1_fam"/>
</dbReference>
<protein>
    <recommendedName>
        <fullName evidence="6">Protein SEC13 homolog</fullName>
    </recommendedName>
</protein>
<keyword evidence="16 21" id="KW-0472">Membrane</keyword>
<keyword evidence="8 19" id="KW-0853">WD repeat</keyword>
<evidence type="ECO:0000256" key="21">
    <source>
        <dbReference type="SAM" id="Phobius"/>
    </source>
</evidence>
<dbReference type="InterPro" id="IPR036322">
    <property type="entry name" value="WD40_repeat_dom_sf"/>
</dbReference>
<feature type="compositionally biased region" description="Low complexity" evidence="20">
    <location>
        <begin position="598"/>
        <end position="613"/>
    </location>
</feature>
<evidence type="ECO:0000256" key="10">
    <source>
        <dbReference type="ARBA" id="ARBA00022737"/>
    </source>
</evidence>
<keyword evidence="10" id="KW-0677">Repeat</keyword>
<dbReference type="SUPFAM" id="SSF50978">
    <property type="entry name" value="WD40 repeat-like"/>
    <property type="match status" value="1"/>
</dbReference>
<keyword evidence="17" id="KW-0458">Lysosome</keyword>
<dbReference type="PROSITE" id="PS50082">
    <property type="entry name" value="WD_REPEATS_2"/>
    <property type="match status" value="1"/>
</dbReference>
<keyword evidence="14" id="KW-0811">Translocation</keyword>
<keyword evidence="9 21" id="KW-0812">Transmembrane</keyword>
<comment type="similarity">
    <text evidence="4">Belongs to the WD repeat SEC13 family.</text>
</comment>
<evidence type="ECO:0000313" key="22">
    <source>
        <dbReference type="EMBL" id="CAF1250168.1"/>
    </source>
</evidence>
<dbReference type="Pfam" id="PF00400">
    <property type="entry name" value="WD40"/>
    <property type="match status" value="5"/>
</dbReference>
<dbReference type="InterPro" id="IPR001680">
    <property type="entry name" value="WD40_rpt"/>
</dbReference>
<dbReference type="GO" id="GO:0030127">
    <property type="term" value="C:COPII vesicle coat"/>
    <property type="evidence" value="ECO:0007669"/>
    <property type="project" value="TreeGrafter"/>
</dbReference>
<evidence type="ECO:0000256" key="11">
    <source>
        <dbReference type="ARBA" id="ARBA00022816"/>
    </source>
</evidence>
<dbReference type="PANTHER" id="PTHR11024">
    <property type="entry name" value="NUCLEAR PORE COMPLEX PROTEIN SEC13 / SEH1 FAMILY MEMBER"/>
    <property type="match status" value="1"/>
</dbReference>
<proteinExistence type="inferred from homology"/>
<evidence type="ECO:0000256" key="14">
    <source>
        <dbReference type="ARBA" id="ARBA00023010"/>
    </source>
</evidence>
<dbReference type="GO" id="GO:0032008">
    <property type="term" value="P:positive regulation of TOR signaling"/>
    <property type="evidence" value="ECO:0007669"/>
    <property type="project" value="TreeGrafter"/>
</dbReference>
<dbReference type="SUPFAM" id="SSF103481">
    <property type="entry name" value="Multidrug resistance efflux transporter EmrE"/>
    <property type="match status" value="1"/>
</dbReference>
<evidence type="ECO:0000256" key="17">
    <source>
        <dbReference type="ARBA" id="ARBA00023228"/>
    </source>
</evidence>
<keyword evidence="23" id="KW-1185">Reference proteome</keyword>
<evidence type="ECO:0000256" key="2">
    <source>
        <dbReference type="ARBA" id="ARBA00004371"/>
    </source>
</evidence>
<dbReference type="GO" id="GO:0005198">
    <property type="term" value="F:structural molecule activity"/>
    <property type="evidence" value="ECO:0007669"/>
    <property type="project" value="InterPro"/>
</dbReference>
<keyword evidence="15" id="KW-0906">Nuclear pore complex</keyword>
<keyword evidence="12" id="KW-0653">Protein transport</keyword>
<dbReference type="EMBL" id="CAJNOR010002118">
    <property type="protein sequence ID" value="CAF1250168.1"/>
    <property type="molecule type" value="Genomic_DNA"/>
</dbReference>
<dbReference type="Proteomes" id="UP000663828">
    <property type="component" value="Unassembled WGS sequence"/>
</dbReference>
<dbReference type="SMART" id="SM00320">
    <property type="entry name" value="WD40"/>
    <property type="match status" value="6"/>
</dbReference>
<dbReference type="Gene3D" id="2.130.10.10">
    <property type="entry name" value="YVTN repeat-like/Quinoprotein amine dehydrogenase"/>
    <property type="match status" value="1"/>
</dbReference>
<dbReference type="GO" id="GO:0031080">
    <property type="term" value="C:nuclear pore outer ring"/>
    <property type="evidence" value="ECO:0007669"/>
    <property type="project" value="TreeGrafter"/>
</dbReference>
<dbReference type="AlphaFoldDB" id="A0A814ZYJ6"/>
<dbReference type="InterPro" id="IPR015943">
    <property type="entry name" value="WD40/YVTN_repeat-like_dom_sf"/>
</dbReference>
<feature type="repeat" description="WD" evidence="19">
    <location>
        <begin position="334"/>
        <end position="368"/>
    </location>
</feature>
<evidence type="ECO:0000256" key="4">
    <source>
        <dbReference type="ARBA" id="ARBA00010102"/>
    </source>
</evidence>
<dbReference type="GO" id="GO:0032527">
    <property type="term" value="P:protein exit from endoplasmic reticulum"/>
    <property type="evidence" value="ECO:0007669"/>
    <property type="project" value="TreeGrafter"/>
</dbReference>
<feature type="transmembrane region" description="Helical" evidence="21">
    <location>
        <begin position="91"/>
        <end position="113"/>
    </location>
</feature>
<feature type="transmembrane region" description="Helical" evidence="21">
    <location>
        <begin position="7"/>
        <end position="29"/>
    </location>
</feature>
<evidence type="ECO:0000256" key="7">
    <source>
        <dbReference type="ARBA" id="ARBA00022448"/>
    </source>
</evidence>
<evidence type="ECO:0000256" key="1">
    <source>
        <dbReference type="ARBA" id="ARBA00004141"/>
    </source>
</evidence>
<dbReference type="PROSITE" id="PS51257">
    <property type="entry name" value="PROKAR_LIPOPROTEIN"/>
    <property type="match status" value="1"/>
</dbReference>
<keyword evidence="11" id="KW-0509">mRNA transport</keyword>
<sequence>MKHVIQTIFLIFLGCCSNVIFLELIVRPYPGSGNIITFAQFLFIAIEGFFNYFKWGSAKRVVPIKDYTIMVVMFFLVSVINNYALNFNIPMPLHMIFRSGSLIANLVLGMIILKRRYSLRQILSVLLITFGIVLSTYASSQSFNKEKAKKNIQIDEPKPDIVRWTIGIIMLVFALIVSAIMGIYQETLYAKYGKHPQEALFYSHLLPLPLFGFVGKDIYHHAQLFNQSTWLPIFSNVGVPIMWAYLFCNMLTQYFCIRSVFILTTECSSLIIVFKKEVFVIKMTQINAVDTGHEELIHDAQLDYYGIRLATCSSDKSIKIFDVSNNQQRLIAELKGHEGPVWQLSWSHPTFGSLLASCSYDRKVLIWKETTSSGLPPQSNTTGGTQYSVIYEYDKHTSSVNTVAWAPYEYGLMLACGSSDGSISILSSTGDGRWTVKKINDCHPPGVNALSWAPAVLPQSSDETGVQGITGEPVKRFVSAGCDCLVRIWKFREQDDGWIEETHLDQHNDWVRDVAWAPTFSFHKDKIASCSQDGHVYVFTRDTRSSTNWECIQIGTHFNDVWSVSWSLTGDILAVAAADKVSLWKVGLDGKYQCLTTPHTSASSAGSPSVNSTMDSAAGETGNIPLMAT</sequence>
<feature type="transmembrane region" description="Helical" evidence="21">
    <location>
        <begin position="122"/>
        <end position="141"/>
    </location>
</feature>
<dbReference type="GO" id="GO:0006606">
    <property type="term" value="P:protein import into nucleus"/>
    <property type="evidence" value="ECO:0007669"/>
    <property type="project" value="TreeGrafter"/>
</dbReference>
<evidence type="ECO:0000313" key="23">
    <source>
        <dbReference type="Proteomes" id="UP000663828"/>
    </source>
</evidence>